<reference evidence="3" key="1">
    <citation type="submission" date="2018-05" db="EMBL/GenBank/DDBJ databases">
        <authorList>
            <person name="Lanie J.A."/>
            <person name="Ng W.-L."/>
            <person name="Kazmierczak K.M."/>
            <person name="Andrzejewski T.M."/>
            <person name="Davidsen T.M."/>
            <person name="Wayne K.J."/>
            <person name="Tettelin H."/>
            <person name="Glass J.I."/>
            <person name="Rusch D."/>
            <person name="Podicherti R."/>
            <person name="Tsui H.-C.T."/>
            <person name="Winkler M.E."/>
        </authorList>
    </citation>
    <scope>NUCLEOTIDE SEQUENCE</scope>
</reference>
<dbReference type="InterPro" id="IPR036188">
    <property type="entry name" value="FAD/NAD-bd_sf"/>
</dbReference>
<feature type="domain" description="FAD/NAD(P)-binding" evidence="2">
    <location>
        <begin position="4"/>
        <end position="182"/>
    </location>
</feature>
<dbReference type="InterPro" id="IPR023753">
    <property type="entry name" value="FAD/NAD-binding_dom"/>
</dbReference>
<dbReference type="PRINTS" id="PR00368">
    <property type="entry name" value="FADPNR"/>
</dbReference>
<dbReference type="AlphaFoldDB" id="A0A382ZDI0"/>
<dbReference type="GO" id="GO:0004148">
    <property type="term" value="F:dihydrolipoyl dehydrogenase (NADH) activity"/>
    <property type="evidence" value="ECO:0007669"/>
    <property type="project" value="TreeGrafter"/>
</dbReference>
<dbReference type="EMBL" id="UINC01183022">
    <property type="protein sequence ID" value="SVD93551.1"/>
    <property type="molecule type" value="Genomic_DNA"/>
</dbReference>
<evidence type="ECO:0000313" key="3">
    <source>
        <dbReference type="EMBL" id="SVD93551.1"/>
    </source>
</evidence>
<keyword evidence="1" id="KW-0520">NAD</keyword>
<dbReference type="Gene3D" id="3.50.50.60">
    <property type="entry name" value="FAD/NAD(P)-binding domain"/>
    <property type="match status" value="3"/>
</dbReference>
<sequence>MTEFDVVVLGGGFSGTRAALKAADLGGKVCLIEKEVLGKKGFLRRNVLLPEGCYESGKEPNIWEEHLSNKKKLADDFCEDLEVKLNSAGIVLKQGTGSLASQNEILIEGENNSHVIKGGSLILACGSEPSFSTTLPREENIIISIDEILQLKILPEKVLIVGSGKWGSEAAIGFQVLGCKVFMC</sequence>
<dbReference type="PANTHER" id="PTHR22912:SF217">
    <property type="entry name" value="DIHYDROLIPOYL DEHYDROGENASE"/>
    <property type="match status" value="1"/>
</dbReference>
<dbReference type="GO" id="GO:0050660">
    <property type="term" value="F:flavin adenine dinucleotide binding"/>
    <property type="evidence" value="ECO:0007669"/>
    <property type="project" value="TreeGrafter"/>
</dbReference>
<dbReference type="SUPFAM" id="SSF51905">
    <property type="entry name" value="FAD/NAD(P)-binding domain"/>
    <property type="match status" value="1"/>
</dbReference>
<evidence type="ECO:0000259" key="2">
    <source>
        <dbReference type="Pfam" id="PF07992"/>
    </source>
</evidence>
<name>A0A382ZDI0_9ZZZZ</name>
<gene>
    <name evidence="3" type="ORF">METZ01_LOCUS446405</name>
</gene>
<protein>
    <recommendedName>
        <fullName evidence="2">FAD/NAD(P)-binding domain-containing protein</fullName>
    </recommendedName>
</protein>
<dbReference type="PANTHER" id="PTHR22912">
    <property type="entry name" value="DISULFIDE OXIDOREDUCTASE"/>
    <property type="match status" value="1"/>
</dbReference>
<dbReference type="InterPro" id="IPR050151">
    <property type="entry name" value="Class-I_Pyr_Nuc-Dis_Oxidored"/>
</dbReference>
<proteinExistence type="predicted"/>
<organism evidence="3">
    <name type="scientific">marine metagenome</name>
    <dbReference type="NCBI Taxonomy" id="408172"/>
    <lineage>
        <taxon>unclassified sequences</taxon>
        <taxon>metagenomes</taxon>
        <taxon>ecological metagenomes</taxon>
    </lineage>
</organism>
<evidence type="ECO:0000256" key="1">
    <source>
        <dbReference type="ARBA" id="ARBA00023027"/>
    </source>
</evidence>
<feature type="non-terminal residue" evidence="3">
    <location>
        <position position="184"/>
    </location>
</feature>
<accession>A0A382ZDI0</accession>
<dbReference type="GO" id="GO:0006103">
    <property type="term" value="P:2-oxoglutarate metabolic process"/>
    <property type="evidence" value="ECO:0007669"/>
    <property type="project" value="TreeGrafter"/>
</dbReference>
<dbReference type="PRINTS" id="PR00411">
    <property type="entry name" value="PNDRDTASEI"/>
</dbReference>
<dbReference type="Pfam" id="PF07992">
    <property type="entry name" value="Pyr_redox_2"/>
    <property type="match status" value="1"/>
</dbReference>